<protein>
    <submittedName>
        <fullName evidence="5 6">Uncharacterized protein</fullName>
    </submittedName>
</protein>
<organism evidence="5">
    <name type="scientific">Guillardia theta (strain CCMP2712)</name>
    <name type="common">Cryptophyte</name>
    <dbReference type="NCBI Taxonomy" id="905079"/>
    <lineage>
        <taxon>Eukaryota</taxon>
        <taxon>Cryptophyceae</taxon>
        <taxon>Pyrenomonadales</taxon>
        <taxon>Geminigeraceae</taxon>
        <taxon>Guillardia</taxon>
    </lineage>
</organism>
<dbReference type="EMBL" id="JH993016">
    <property type="protein sequence ID" value="EKX42581.1"/>
    <property type="molecule type" value="Genomic_DNA"/>
</dbReference>
<dbReference type="Pfam" id="PF01196">
    <property type="entry name" value="Ribosomal_L17"/>
    <property type="match status" value="1"/>
</dbReference>
<dbReference type="AlphaFoldDB" id="L1J232"/>
<dbReference type="Proteomes" id="UP000011087">
    <property type="component" value="Unassembled WGS sequence"/>
</dbReference>
<dbReference type="GeneID" id="17299122"/>
<dbReference type="PaxDb" id="55529-EKX42581"/>
<dbReference type="KEGG" id="gtt:GUITHDRAFT_158129"/>
<dbReference type="eggNOG" id="KOG3280">
    <property type="taxonomic scope" value="Eukaryota"/>
</dbReference>
<dbReference type="RefSeq" id="XP_005829561.1">
    <property type="nucleotide sequence ID" value="XM_005829504.1"/>
</dbReference>
<sequence length="289" mass="32924">MQRMRAGAVRALGSLAGRSTAQSMQTKTISSTSLRQRYFSSFSSPMSRLSTFGAVNSMAPRGLMAVPTLWTSPMPMAGTKLGLVAWEQTRGMRHRQKKNKLNRPYDRRMAMLRNMATDLIMYERIKTTVARAKALRRVADRMVTLAKQGTLMARRQLGGFLRTGESISKLFLDLVPRYAQRHGGYTRIVRCIAPRKGDNADMAWIEYIDREGELRPCKPAATRLPYSKMIKVAETANDQHLVDYYKKLQEQVDLEGKKIVVKDLRLIKERRKQRAEEKKNQVEAVPSQG</sequence>
<evidence type="ECO:0000313" key="5">
    <source>
        <dbReference type="EMBL" id="EKX42581.1"/>
    </source>
</evidence>
<dbReference type="NCBIfam" id="TIGR00059">
    <property type="entry name" value="L17"/>
    <property type="match status" value="1"/>
</dbReference>
<keyword evidence="2 4" id="KW-0689">Ribosomal protein</keyword>
<dbReference type="InterPro" id="IPR000456">
    <property type="entry name" value="Ribosomal_bL17"/>
</dbReference>
<dbReference type="OrthoDB" id="275000at2759"/>
<name>L1J232_GUITC</name>
<reference evidence="5 7" key="1">
    <citation type="journal article" date="2012" name="Nature">
        <title>Algal genomes reveal evolutionary mosaicism and the fate of nucleomorphs.</title>
        <authorList>
            <consortium name="DOE Joint Genome Institute"/>
            <person name="Curtis B.A."/>
            <person name="Tanifuji G."/>
            <person name="Burki F."/>
            <person name="Gruber A."/>
            <person name="Irimia M."/>
            <person name="Maruyama S."/>
            <person name="Arias M.C."/>
            <person name="Ball S.G."/>
            <person name="Gile G.H."/>
            <person name="Hirakawa Y."/>
            <person name="Hopkins J.F."/>
            <person name="Kuo A."/>
            <person name="Rensing S.A."/>
            <person name="Schmutz J."/>
            <person name="Symeonidi A."/>
            <person name="Elias M."/>
            <person name="Eveleigh R.J."/>
            <person name="Herman E.K."/>
            <person name="Klute M.J."/>
            <person name="Nakayama T."/>
            <person name="Obornik M."/>
            <person name="Reyes-Prieto A."/>
            <person name="Armbrust E.V."/>
            <person name="Aves S.J."/>
            <person name="Beiko R.G."/>
            <person name="Coutinho P."/>
            <person name="Dacks J.B."/>
            <person name="Durnford D.G."/>
            <person name="Fast N.M."/>
            <person name="Green B.R."/>
            <person name="Grisdale C.J."/>
            <person name="Hempel F."/>
            <person name="Henrissat B."/>
            <person name="Hoppner M.P."/>
            <person name="Ishida K."/>
            <person name="Kim E."/>
            <person name="Koreny L."/>
            <person name="Kroth P.G."/>
            <person name="Liu Y."/>
            <person name="Malik S.B."/>
            <person name="Maier U.G."/>
            <person name="McRose D."/>
            <person name="Mock T."/>
            <person name="Neilson J.A."/>
            <person name="Onodera N.T."/>
            <person name="Poole A.M."/>
            <person name="Pritham E.J."/>
            <person name="Richards T.A."/>
            <person name="Rocap G."/>
            <person name="Roy S.W."/>
            <person name="Sarai C."/>
            <person name="Schaack S."/>
            <person name="Shirato S."/>
            <person name="Slamovits C.H."/>
            <person name="Spencer D.F."/>
            <person name="Suzuki S."/>
            <person name="Worden A.Z."/>
            <person name="Zauner S."/>
            <person name="Barry K."/>
            <person name="Bell C."/>
            <person name="Bharti A.K."/>
            <person name="Crow J.A."/>
            <person name="Grimwood J."/>
            <person name="Kramer R."/>
            <person name="Lindquist E."/>
            <person name="Lucas S."/>
            <person name="Salamov A."/>
            <person name="McFadden G.I."/>
            <person name="Lane C.E."/>
            <person name="Keeling P.J."/>
            <person name="Gray M.W."/>
            <person name="Grigoriev I.V."/>
            <person name="Archibald J.M."/>
        </authorList>
    </citation>
    <scope>NUCLEOTIDE SEQUENCE</scope>
    <source>
        <strain evidence="5 7">CCMP2712</strain>
    </source>
</reference>
<dbReference type="EnsemblProtists" id="EKX42581">
    <property type="protein sequence ID" value="EKX42581"/>
    <property type="gene ID" value="GUITHDRAFT_158129"/>
</dbReference>
<reference evidence="6" key="3">
    <citation type="submission" date="2016-03" db="UniProtKB">
        <authorList>
            <consortium name="EnsemblProtists"/>
        </authorList>
    </citation>
    <scope>IDENTIFICATION</scope>
</reference>
<dbReference type="InterPro" id="IPR047859">
    <property type="entry name" value="Ribosomal_bL17_CS"/>
</dbReference>
<dbReference type="STRING" id="905079.L1J232"/>
<dbReference type="SUPFAM" id="SSF64263">
    <property type="entry name" value="Prokaryotic ribosomal protein L17"/>
    <property type="match status" value="1"/>
</dbReference>
<gene>
    <name evidence="5" type="ORF">GUITHDRAFT_158129</name>
</gene>
<evidence type="ECO:0000256" key="1">
    <source>
        <dbReference type="ARBA" id="ARBA00008777"/>
    </source>
</evidence>
<evidence type="ECO:0000256" key="2">
    <source>
        <dbReference type="ARBA" id="ARBA00022980"/>
    </source>
</evidence>
<dbReference type="HOGENOM" id="CLU_964574_0_0_1"/>
<evidence type="ECO:0000256" key="4">
    <source>
        <dbReference type="RuleBase" id="RU000660"/>
    </source>
</evidence>
<dbReference type="Gene3D" id="3.90.1030.10">
    <property type="entry name" value="Ribosomal protein L17"/>
    <property type="match status" value="1"/>
</dbReference>
<dbReference type="GO" id="GO:0006412">
    <property type="term" value="P:translation"/>
    <property type="evidence" value="ECO:0007669"/>
    <property type="project" value="InterPro"/>
</dbReference>
<evidence type="ECO:0000313" key="7">
    <source>
        <dbReference type="Proteomes" id="UP000011087"/>
    </source>
</evidence>
<dbReference type="PANTHER" id="PTHR14413">
    <property type="entry name" value="RIBOSOMAL PROTEIN L17"/>
    <property type="match status" value="1"/>
</dbReference>
<dbReference type="InterPro" id="IPR036373">
    <property type="entry name" value="Ribosomal_bL17_sf"/>
</dbReference>
<reference evidence="7" key="2">
    <citation type="submission" date="2012-11" db="EMBL/GenBank/DDBJ databases">
        <authorList>
            <person name="Kuo A."/>
            <person name="Curtis B.A."/>
            <person name="Tanifuji G."/>
            <person name="Burki F."/>
            <person name="Gruber A."/>
            <person name="Irimia M."/>
            <person name="Maruyama S."/>
            <person name="Arias M.C."/>
            <person name="Ball S.G."/>
            <person name="Gile G.H."/>
            <person name="Hirakawa Y."/>
            <person name="Hopkins J.F."/>
            <person name="Rensing S.A."/>
            <person name="Schmutz J."/>
            <person name="Symeonidi A."/>
            <person name="Elias M."/>
            <person name="Eveleigh R.J."/>
            <person name="Herman E.K."/>
            <person name="Klute M.J."/>
            <person name="Nakayama T."/>
            <person name="Obornik M."/>
            <person name="Reyes-Prieto A."/>
            <person name="Armbrust E.V."/>
            <person name="Aves S.J."/>
            <person name="Beiko R.G."/>
            <person name="Coutinho P."/>
            <person name="Dacks J.B."/>
            <person name="Durnford D.G."/>
            <person name="Fast N.M."/>
            <person name="Green B.R."/>
            <person name="Grisdale C."/>
            <person name="Hempe F."/>
            <person name="Henrissat B."/>
            <person name="Hoppner M.P."/>
            <person name="Ishida K.-I."/>
            <person name="Kim E."/>
            <person name="Koreny L."/>
            <person name="Kroth P.G."/>
            <person name="Liu Y."/>
            <person name="Malik S.-B."/>
            <person name="Maier U.G."/>
            <person name="McRose D."/>
            <person name="Mock T."/>
            <person name="Neilson J.A."/>
            <person name="Onodera N.T."/>
            <person name="Poole A.M."/>
            <person name="Pritham E.J."/>
            <person name="Richards T.A."/>
            <person name="Rocap G."/>
            <person name="Roy S.W."/>
            <person name="Sarai C."/>
            <person name="Schaack S."/>
            <person name="Shirato S."/>
            <person name="Slamovits C.H."/>
            <person name="Spencer D.F."/>
            <person name="Suzuki S."/>
            <person name="Worden A.Z."/>
            <person name="Zauner S."/>
            <person name="Barry K."/>
            <person name="Bell C."/>
            <person name="Bharti A.K."/>
            <person name="Crow J.A."/>
            <person name="Grimwood J."/>
            <person name="Kramer R."/>
            <person name="Lindquist E."/>
            <person name="Lucas S."/>
            <person name="Salamov A."/>
            <person name="McFadden G.I."/>
            <person name="Lane C.E."/>
            <person name="Keeling P.J."/>
            <person name="Gray M.W."/>
            <person name="Grigoriev I.V."/>
            <person name="Archibald J.M."/>
        </authorList>
    </citation>
    <scope>NUCLEOTIDE SEQUENCE</scope>
    <source>
        <strain evidence="7">CCMP2712</strain>
    </source>
</reference>
<dbReference type="OMA" id="LYRYRPF"/>
<evidence type="ECO:0000313" key="6">
    <source>
        <dbReference type="EnsemblProtists" id="EKX42581"/>
    </source>
</evidence>
<comment type="similarity">
    <text evidence="1 4">Belongs to the bacterial ribosomal protein bL17 family.</text>
</comment>
<accession>L1J232</accession>
<dbReference type="PROSITE" id="PS01167">
    <property type="entry name" value="RIBOSOMAL_L17"/>
    <property type="match status" value="1"/>
</dbReference>
<keyword evidence="7" id="KW-1185">Reference proteome</keyword>
<dbReference type="HAMAP" id="MF_01368">
    <property type="entry name" value="Ribosomal_bL17"/>
    <property type="match status" value="1"/>
</dbReference>
<evidence type="ECO:0000256" key="3">
    <source>
        <dbReference type="ARBA" id="ARBA00023274"/>
    </source>
</evidence>
<dbReference type="PANTHER" id="PTHR14413:SF16">
    <property type="entry name" value="LARGE RIBOSOMAL SUBUNIT PROTEIN BL17M"/>
    <property type="match status" value="1"/>
</dbReference>
<dbReference type="GO" id="GO:0003735">
    <property type="term" value="F:structural constituent of ribosome"/>
    <property type="evidence" value="ECO:0007669"/>
    <property type="project" value="InterPro"/>
</dbReference>
<dbReference type="GO" id="GO:0015934">
    <property type="term" value="C:large ribosomal subunit"/>
    <property type="evidence" value="ECO:0007669"/>
    <property type="project" value="TreeGrafter"/>
</dbReference>
<proteinExistence type="inferred from homology"/>
<keyword evidence="3 4" id="KW-0687">Ribonucleoprotein</keyword>